<evidence type="ECO:0000256" key="2">
    <source>
        <dbReference type="ARBA" id="ARBA00022741"/>
    </source>
</evidence>
<dbReference type="SUPFAM" id="SSF52540">
    <property type="entry name" value="P-loop containing nucleoside triphosphate hydrolases"/>
    <property type="match status" value="1"/>
</dbReference>
<gene>
    <name evidence="5" type="ORF">SAE02_63090</name>
</gene>
<evidence type="ECO:0000256" key="3">
    <source>
        <dbReference type="ARBA" id="ARBA00022840"/>
    </source>
</evidence>
<keyword evidence="6" id="KW-1185">Reference proteome</keyword>
<comment type="caution">
    <text evidence="5">The sequence shown here is derived from an EMBL/GenBank/DDBJ whole genome shotgun (WGS) entry which is preliminary data.</text>
</comment>
<comment type="similarity">
    <text evidence="1">Belongs to the TrbE/VirB4 family.</text>
</comment>
<keyword evidence="3" id="KW-0067">ATP-binding</keyword>
<dbReference type="Proteomes" id="UP000321523">
    <property type="component" value="Unassembled WGS sequence"/>
</dbReference>
<name>A0A512E0A8_9PROT</name>
<dbReference type="PANTHER" id="PTHR30121:SF12">
    <property type="entry name" value="TYPE IV SECRETION SYSTEM PROTEIN CAGE"/>
    <property type="match status" value="1"/>
</dbReference>
<dbReference type="PANTHER" id="PTHR30121">
    <property type="entry name" value="UNCHARACTERIZED PROTEIN YJGR-RELATED"/>
    <property type="match status" value="1"/>
</dbReference>
<dbReference type="InterPro" id="IPR051162">
    <property type="entry name" value="T4SS_component"/>
</dbReference>
<proteinExistence type="inferred from homology"/>
<dbReference type="AlphaFoldDB" id="A0A512E0A8"/>
<dbReference type="RefSeq" id="WP_186818105.1">
    <property type="nucleotide sequence ID" value="NZ_BJYZ01000036.1"/>
</dbReference>
<dbReference type="EMBL" id="BJYZ01000036">
    <property type="protein sequence ID" value="GEO42161.1"/>
    <property type="molecule type" value="Genomic_DNA"/>
</dbReference>
<evidence type="ECO:0000259" key="4">
    <source>
        <dbReference type="Pfam" id="PF03135"/>
    </source>
</evidence>
<dbReference type="Gene3D" id="3.40.50.300">
    <property type="entry name" value="P-loop containing nucleotide triphosphate hydrolases"/>
    <property type="match status" value="1"/>
</dbReference>
<feature type="domain" description="CagE TrbE VirB component of type IV transporter system central" evidence="4">
    <location>
        <begin position="174"/>
        <end position="370"/>
    </location>
</feature>
<sequence length="794" mass="88844">MTAAAQLREQFTLSDKPADEYLTFDRHIADDIAILADGTHVVMLRLDGKPLSLMDDPRRYEERRRRHAVMRSLADSNITVYEHHVCHDRVEPFRIGEFRSRFSRELVEAYHADIDKAALAREWIITILVQPKLIDRLTNRFWGGAVEADDVLTEQANDRIRTLLAMLREYSPTRLGVRIDNGVPYSEIGEAMRMVLYGRRQPVPMTLGTMAGAIYTDRVICGKRGFEVLHPGRSTFGIIFGFRDYPEIARPDILDKVLTSKCRVVMTNSFVYRSSGAASNRMSLKQRRMSNAGDRAVSLHEGLHDALDDVQSGRSVMGDHHWSLAVHADSLPDLNKAASEIKSILTNTSVTATTEALGCFPAYWSQMPGAPEIIKARHGDIKLINFCSFSSLGGFPRGEKRPHWGRPTIRLRTQGNTVHDFSPHSRRVGHTVGIGPTGYGKSTTFGLFDSCLEQNLVPHNGVSIILDKDGSNELSVLARGGYYVRIRRGQESGMAPLRALPNTEDARSWLEEFVKGLIMADGRGEPPADQISRLRHAIVYVMRRPAELRSLAGLRQFLDHGNDSTGARLEQWCQGGSLGWAFDGERDLIRMDTGVVGIDNTEILPDDMITVRAPAAAYQLFRIREKAGRGVRAAVYVDEAASYLPDARFAAGFDAFSRELRKGNGLLWMMIHHPQDFSDHPVGKAILANSPTKLLFPNPGLNEEVYRDVLKCSAGEIDAIREGMLEMGEGTFLVKRPKGTFIARARINQPEFIAVLSSDPNRSALWHRIAAEKNTTDPDVIWAEYRNRYLEAEA</sequence>
<evidence type="ECO:0000256" key="1">
    <source>
        <dbReference type="ARBA" id="ARBA00006512"/>
    </source>
</evidence>
<dbReference type="InterPro" id="IPR018145">
    <property type="entry name" value="CagE_TrbE_VirB_cntrl_dom"/>
</dbReference>
<evidence type="ECO:0000313" key="6">
    <source>
        <dbReference type="Proteomes" id="UP000321523"/>
    </source>
</evidence>
<evidence type="ECO:0000313" key="5">
    <source>
        <dbReference type="EMBL" id="GEO42161.1"/>
    </source>
</evidence>
<protein>
    <submittedName>
        <fullName evidence="5">Type IV secretion system protein VirB4</fullName>
    </submittedName>
</protein>
<dbReference type="GO" id="GO:0005524">
    <property type="term" value="F:ATP binding"/>
    <property type="evidence" value="ECO:0007669"/>
    <property type="project" value="UniProtKB-KW"/>
</dbReference>
<organism evidence="5 6">
    <name type="scientific">Skermanella aerolata</name>
    <dbReference type="NCBI Taxonomy" id="393310"/>
    <lineage>
        <taxon>Bacteria</taxon>
        <taxon>Pseudomonadati</taxon>
        <taxon>Pseudomonadota</taxon>
        <taxon>Alphaproteobacteria</taxon>
        <taxon>Rhodospirillales</taxon>
        <taxon>Azospirillaceae</taxon>
        <taxon>Skermanella</taxon>
    </lineage>
</organism>
<dbReference type="InterPro" id="IPR027417">
    <property type="entry name" value="P-loop_NTPase"/>
</dbReference>
<keyword evidence="2" id="KW-0547">Nucleotide-binding</keyword>
<accession>A0A512E0A8</accession>
<reference evidence="5 6" key="1">
    <citation type="submission" date="2019-07" db="EMBL/GenBank/DDBJ databases">
        <title>Whole genome shotgun sequence of Skermanella aerolata NBRC 106429.</title>
        <authorList>
            <person name="Hosoyama A."/>
            <person name="Uohara A."/>
            <person name="Ohji S."/>
            <person name="Ichikawa N."/>
        </authorList>
    </citation>
    <scope>NUCLEOTIDE SEQUENCE [LARGE SCALE GENOMIC DNA]</scope>
    <source>
        <strain evidence="5 6">NBRC 106429</strain>
    </source>
</reference>
<dbReference type="Pfam" id="PF03135">
    <property type="entry name" value="CagE_TrbE_VirB"/>
    <property type="match status" value="1"/>
</dbReference>